<feature type="region of interest" description="Disordered" evidence="1">
    <location>
        <begin position="415"/>
        <end position="438"/>
    </location>
</feature>
<dbReference type="Proteomes" id="UP000182259">
    <property type="component" value="Chromosome III"/>
</dbReference>
<protein>
    <submittedName>
        <fullName evidence="2">CIC11C00000005470</fullName>
    </submittedName>
</protein>
<dbReference type="AlphaFoldDB" id="A0A1L0DAC3"/>
<feature type="compositionally biased region" description="Polar residues" evidence="1">
    <location>
        <begin position="246"/>
        <end position="258"/>
    </location>
</feature>
<name>A0A1L0DAC3_9ASCO</name>
<evidence type="ECO:0000313" key="2">
    <source>
        <dbReference type="EMBL" id="SGZ53476.1"/>
    </source>
</evidence>
<organism evidence="2 3">
    <name type="scientific">Sungouiella intermedia</name>
    <dbReference type="NCBI Taxonomy" id="45354"/>
    <lineage>
        <taxon>Eukaryota</taxon>
        <taxon>Fungi</taxon>
        <taxon>Dikarya</taxon>
        <taxon>Ascomycota</taxon>
        <taxon>Saccharomycotina</taxon>
        <taxon>Pichiomycetes</taxon>
        <taxon>Metschnikowiaceae</taxon>
        <taxon>Sungouiella</taxon>
    </lineage>
</organism>
<evidence type="ECO:0000256" key="1">
    <source>
        <dbReference type="SAM" id="MobiDB-lite"/>
    </source>
</evidence>
<reference evidence="2 3" key="1">
    <citation type="submission" date="2016-10" db="EMBL/GenBank/DDBJ databases">
        <authorList>
            <person name="de Groot N.N."/>
        </authorList>
    </citation>
    <scope>NUCLEOTIDE SEQUENCE [LARGE SCALE GENOMIC DNA]</scope>
    <source>
        <strain evidence="2 3">PYCC 4715</strain>
    </source>
</reference>
<evidence type="ECO:0000313" key="3">
    <source>
        <dbReference type="Proteomes" id="UP000182259"/>
    </source>
</evidence>
<gene>
    <name evidence="2" type="ORF">SAMEA4029009_CIC11G00000005470</name>
</gene>
<sequence>MVDELKRRTSNFFPVADISDNGLVTPLGPALSPNLDLYPPLLGHVSQLGQLLQNGQQLQSGQLPNGQLQNGLARDYYMDEPPAVNNRNSSLFSTPSFLSPEQSFSLNLLGVSGLSLSGLISPYATRLGESSGPSSVRISYSAPNILNDTSLGRKLDFSLSQQLHNLGLDEPSHLKDPFSDKYRFSLRLESPKVGHRLSIWSTTHREETPLLRESGNGRSRPFSESLTPPEMFEEKKKNSSRHKTSKFLSESPASTRRTNSADHSVDPLLVVKKPVDAGQRHNKSKNGIKAKEKDSSNLPKVVVKFSTVDREYLDFQPEEGESLGKLCSKHVLNNLGTKIYPEDYCSTFYKRNKHGYMFIREPSSSLKVNSSGPKSWVTIKLKLGNQDTQKLKVDVRKLPEWKPINLNLNFVPRKHGRRDHRNKLIDGSHRSRKAQPRG</sequence>
<accession>A0A1L0DAC3</accession>
<feature type="region of interest" description="Disordered" evidence="1">
    <location>
        <begin position="208"/>
        <end position="293"/>
    </location>
</feature>
<dbReference type="EMBL" id="LT635766">
    <property type="protein sequence ID" value="SGZ53476.1"/>
    <property type="molecule type" value="Genomic_DNA"/>
</dbReference>
<proteinExistence type="predicted"/>